<geneLocation type="mitochondrion" evidence="2"/>
<proteinExistence type="predicted"/>
<evidence type="ECO:0000259" key="1">
    <source>
        <dbReference type="PROSITE" id="PS50878"/>
    </source>
</evidence>
<dbReference type="GO" id="GO:0005739">
    <property type="term" value="C:mitochondrion"/>
    <property type="evidence" value="ECO:0007669"/>
    <property type="project" value="TreeGrafter"/>
</dbReference>
<keyword evidence="2" id="KW-0695">RNA-directed DNA polymerase</keyword>
<sequence length="717" mass="83182">MFIIIYVINYCTYPIGIQTELGKTACTKRLIERMFAEIQLTMVRLTNLNFMSGSQVPRLVWSDFNYVVLESPKRLKQTATRSRLLKERPKVSVRRGLLEFGILQHLEECGERRNRSTTMISRKGSSLARLAESELSGSYVSQHLLKLKSDLKNELKATNLSVIMSDPNFLIACWVRIRSNKGSLTPAFDGTIDGIKESWFSETASKIRNGGYKFQVARRKYVPKPNSNKLRPLTMPSLKDKIVQEGMRLLLEILFEPLFKDSSYGWRPNQGCLTALNNIRMKCKGCSWYIEGDIEQQFPTMTHNILVSIIKTKVDDQAFIDLLYKYMKVGYGENLKLATPMRIGVIQGGVLSPILANIYMHPFDEWMENFLKPNFDKGDKRAKNPEYFKNYYKSGLKAKDKNLRSVLSMDPNFKRIYYFRYADDFIIGVDGSKKDCMELKNKINDFLKTKLSLVLNLDKTKITNAQRESTKFLGYRIHKTVMRKMPIRRDKIGRLSRIVPRPILDGPIDEIVKRLIERKYATKAGNPTRNARFINHQLPDIINHYRTVERGILNYYSLANNYGNLASRIHFILKYSCVLTIASKMKLETKKRVFKKYGKDLRILNEKGKIIACYPTINYKRPRKSIKNFDENFIEKIDSRIYRGRKDLKGPCVVCGSNANIEIHHVRSLKKRFKKGDFLSDMMSKMNRKQVPLCKSCHFDVHSGLYDGKSFRIESKE</sequence>
<dbReference type="Pfam" id="PF00078">
    <property type="entry name" value="RVT_1"/>
    <property type="match status" value="1"/>
</dbReference>
<dbReference type="EMBL" id="MG148339">
    <property type="protein sequence ID" value="AWQ64240.1"/>
    <property type="molecule type" value="Genomic_DNA"/>
</dbReference>
<dbReference type="CDD" id="cd00085">
    <property type="entry name" value="HNHc"/>
    <property type="match status" value="1"/>
</dbReference>
<keyword evidence="2" id="KW-0548">Nucleotidyltransferase</keyword>
<dbReference type="GO" id="GO:0006315">
    <property type="term" value="P:homing of group II introns"/>
    <property type="evidence" value="ECO:0007669"/>
    <property type="project" value="TreeGrafter"/>
</dbReference>
<protein>
    <submittedName>
        <fullName evidence="2">Reverse transcriptase</fullName>
    </submittedName>
</protein>
<name>A0A2U9GIQ0_9STRA</name>
<keyword evidence="2" id="KW-0496">Mitochondrion</keyword>
<dbReference type="InterPro" id="IPR024937">
    <property type="entry name" value="Domain_X"/>
</dbReference>
<gene>
    <name evidence="2" type="primary">orf1</name>
</gene>
<feature type="domain" description="Reverse transcriptase" evidence="1">
    <location>
        <begin position="203"/>
        <end position="477"/>
    </location>
</feature>
<dbReference type="SUPFAM" id="SSF56672">
    <property type="entry name" value="DNA/RNA polymerases"/>
    <property type="match status" value="1"/>
</dbReference>
<dbReference type="GO" id="GO:0090615">
    <property type="term" value="P:mitochondrial mRNA processing"/>
    <property type="evidence" value="ECO:0007669"/>
    <property type="project" value="TreeGrafter"/>
</dbReference>
<dbReference type="PROSITE" id="PS50878">
    <property type="entry name" value="RT_POL"/>
    <property type="match status" value="1"/>
</dbReference>
<dbReference type="SMART" id="SM00507">
    <property type="entry name" value="HNHc"/>
    <property type="match status" value="1"/>
</dbReference>
<dbReference type="CDD" id="cd01651">
    <property type="entry name" value="RT_G2_intron"/>
    <property type="match status" value="1"/>
</dbReference>
<dbReference type="InterPro" id="IPR049030">
    <property type="entry name" value="AI2M-like_HNH"/>
</dbReference>
<dbReference type="InterPro" id="IPR003615">
    <property type="entry name" value="HNH_nuc"/>
</dbReference>
<dbReference type="PANTHER" id="PTHR33642:SF4">
    <property type="entry name" value="COX1_OXI3 INTRON 1 PROTEIN-RELATED"/>
    <property type="match status" value="1"/>
</dbReference>
<organism evidence="2">
    <name type="scientific">Psammoneis japonica</name>
    <dbReference type="NCBI Taxonomy" id="517775"/>
    <lineage>
        <taxon>Eukaryota</taxon>
        <taxon>Sar</taxon>
        <taxon>Stramenopiles</taxon>
        <taxon>Ochrophyta</taxon>
        <taxon>Bacillariophyta</taxon>
        <taxon>Mediophyceae</taxon>
        <taxon>Biddulphiophycidae</taxon>
        <taxon>Triceratiales</taxon>
        <taxon>Plagiogrammaceae</taxon>
        <taxon>Psammoneis</taxon>
    </lineage>
</organism>
<dbReference type="InterPro" id="IPR000477">
    <property type="entry name" value="RT_dom"/>
</dbReference>
<dbReference type="AlphaFoldDB" id="A0A2U9GIQ0"/>
<keyword evidence="2" id="KW-0808">Transferase</keyword>
<evidence type="ECO:0000313" key="2">
    <source>
        <dbReference type="EMBL" id="AWQ64240.1"/>
    </source>
</evidence>
<dbReference type="Pfam" id="PF01348">
    <property type="entry name" value="Intron_maturas2"/>
    <property type="match status" value="1"/>
</dbReference>
<dbReference type="GeneID" id="36957484"/>
<accession>A0A2U9GIQ0</accession>
<dbReference type="InterPro" id="IPR043502">
    <property type="entry name" value="DNA/RNA_pol_sf"/>
</dbReference>
<dbReference type="RefSeq" id="YP_009495510.1">
    <property type="nucleotide sequence ID" value="NC_037989.1"/>
</dbReference>
<dbReference type="PANTHER" id="PTHR33642">
    <property type="entry name" value="COX1/OXI3 INTRON 1 PROTEIN-RELATED"/>
    <property type="match status" value="1"/>
</dbReference>
<reference evidence="2" key="1">
    <citation type="journal article" date="2018" name="Genome Biol. Evol.">
        <title>Recurrent loss, horizontal transfer, and the obscure origins of mitochondrial introns in diatoms (Bacillariophyta).</title>
        <authorList>
            <person name="Guillory W.X."/>
            <person name="Onyshchenko A."/>
            <person name="Ruck E.C."/>
            <person name="Parks M."/>
            <person name="Nakov T."/>
            <person name="Wickett N.J."/>
            <person name="Alverson A.J."/>
        </authorList>
    </citation>
    <scope>NUCLEOTIDE SEQUENCE</scope>
</reference>
<dbReference type="GO" id="GO:0003964">
    <property type="term" value="F:RNA-directed DNA polymerase activity"/>
    <property type="evidence" value="ECO:0007669"/>
    <property type="project" value="UniProtKB-KW"/>
</dbReference>
<dbReference type="Pfam" id="PF21368">
    <property type="entry name" value="AI2M-like_HNH"/>
    <property type="match status" value="1"/>
</dbReference>